<proteinExistence type="predicted"/>
<dbReference type="OrthoDB" id="21342at2"/>
<dbReference type="SUPFAM" id="SSF53335">
    <property type="entry name" value="S-adenosyl-L-methionine-dependent methyltransferases"/>
    <property type="match status" value="1"/>
</dbReference>
<dbReference type="GO" id="GO:0016740">
    <property type="term" value="F:transferase activity"/>
    <property type="evidence" value="ECO:0007669"/>
    <property type="project" value="UniProtKB-KW"/>
</dbReference>
<dbReference type="Proteomes" id="UP000193827">
    <property type="component" value="Unassembled WGS sequence"/>
</dbReference>
<keyword evidence="4" id="KW-1185">Reference proteome</keyword>
<evidence type="ECO:0000259" key="2">
    <source>
        <dbReference type="Pfam" id="PF13649"/>
    </source>
</evidence>
<reference evidence="3 4" key="1">
    <citation type="submission" date="2017-03" db="EMBL/GenBank/DDBJ databases">
        <authorList>
            <person name="Afonso C.L."/>
            <person name="Miller P.J."/>
            <person name="Scott M.A."/>
            <person name="Spackman E."/>
            <person name="Goraichik I."/>
            <person name="Dimitrov K.M."/>
            <person name="Suarez D.L."/>
            <person name="Swayne D.E."/>
        </authorList>
    </citation>
    <scope>NUCLEOTIDE SEQUENCE [LARGE SCALE GENOMIC DNA]</scope>
    <source>
        <strain evidence="3 4">CECT 8287</strain>
    </source>
</reference>
<dbReference type="InterPro" id="IPR029063">
    <property type="entry name" value="SAM-dependent_MTases_sf"/>
</dbReference>
<dbReference type="CDD" id="cd02440">
    <property type="entry name" value="AdoMet_MTases"/>
    <property type="match status" value="1"/>
</dbReference>
<dbReference type="Gene3D" id="3.40.50.150">
    <property type="entry name" value="Vaccinia Virus protein VP39"/>
    <property type="match status" value="1"/>
</dbReference>
<evidence type="ECO:0000313" key="4">
    <source>
        <dbReference type="Proteomes" id="UP000193827"/>
    </source>
</evidence>
<name>A0A1Y5T149_9RHOB</name>
<feature type="domain" description="Methyltransferase" evidence="2">
    <location>
        <begin position="61"/>
        <end position="155"/>
    </location>
</feature>
<dbReference type="Pfam" id="PF13649">
    <property type="entry name" value="Methyltransf_25"/>
    <property type="match status" value="1"/>
</dbReference>
<dbReference type="AlphaFoldDB" id="A0A1Y5T149"/>
<sequence>MTIDWQNYWASRPQSLDGSIEEALAQVGKTRFGKPVPPEQVTLLVEYIAETLRLSPDMAAVDLGCGNGLITHALATRVDHVVGFDYSPALLETARKHFNASNISYRTGDLTQMESQALPRSGIDVAWSIEVIQNLDPTTLPNLLSWLEKVLVPGGRFLASGIPDIDRIRNFYNTEERWQMHVENAREGREQMGHWWSKDDLSDAAETAGLQIEFVTLPEQFYTASYRVDALLSKVSA</sequence>
<protein>
    <recommendedName>
        <fullName evidence="2">Methyltransferase domain-containing protein</fullName>
    </recommendedName>
</protein>
<evidence type="ECO:0000256" key="1">
    <source>
        <dbReference type="ARBA" id="ARBA00022679"/>
    </source>
</evidence>
<keyword evidence="1" id="KW-0808">Transferase</keyword>
<evidence type="ECO:0000313" key="3">
    <source>
        <dbReference type="EMBL" id="SLN53503.1"/>
    </source>
</evidence>
<dbReference type="PANTHER" id="PTHR43861">
    <property type="entry name" value="TRANS-ACONITATE 2-METHYLTRANSFERASE-RELATED"/>
    <property type="match status" value="1"/>
</dbReference>
<organism evidence="3 4">
    <name type="scientific">Roseovarius litorisediminis</name>
    <dbReference type="NCBI Taxonomy" id="1312363"/>
    <lineage>
        <taxon>Bacteria</taxon>
        <taxon>Pseudomonadati</taxon>
        <taxon>Pseudomonadota</taxon>
        <taxon>Alphaproteobacteria</taxon>
        <taxon>Rhodobacterales</taxon>
        <taxon>Roseobacteraceae</taxon>
        <taxon>Roseovarius</taxon>
    </lineage>
</organism>
<dbReference type="EMBL" id="FWFL01000007">
    <property type="protein sequence ID" value="SLN53503.1"/>
    <property type="molecule type" value="Genomic_DNA"/>
</dbReference>
<gene>
    <name evidence="3" type="ORF">PEL8287_02840</name>
</gene>
<accession>A0A1Y5T149</accession>
<dbReference type="RefSeq" id="WP_085893062.1">
    <property type="nucleotide sequence ID" value="NZ_FWFL01000007.1"/>
</dbReference>
<dbReference type="InterPro" id="IPR041698">
    <property type="entry name" value="Methyltransf_25"/>
</dbReference>